<dbReference type="AlphaFoldDB" id="A0A286DDF3"/>
<dbReference type="InterPro" id="IPR021457">
    <property type="entry name" value="DUF3108"/>
</dbReference>
<reference evidence="2 3" key="1">
    <citation type="submission" date="2017-09" db="EMBL/GenBank/DDBJ databases">
        <authorList>
            <person name="Ehlers B."/>
            <person name="Leendertz F.H."/>
        </authorList>
    </citation>
    <scope>NUCLEOTIDE SEQUENCE [LARGE SCALE GENOMIC DNA]</scope>
    <source>
        <strain evidence="2 3">CGMCC 1.10978</strain>
    </source>
</reference>
<evidence type="ECO:0000313" key="3">
    <source>
        <dbReference type="Proteomes" id="UP000219374"/>
    </source>
</evidence>
<keyword evidence="1" id="KW-0732">Signal</keyword>
<dbReference type="Proteomes" id="UP000219374">
    <property type="component" value="Unassembled WGS sequence"/>
</dbReference>
<gene>
    <name evidence="2" type="ORF">SAMN06296416_110112</name>
</gene>
<evidence type="ECO:0000313" key="2">
    <source>
        <dbReference type="EMBL" id="SOD56681.1"/>
    </source>
</evidence>
<feature type="chain" id="PRO_5012628739" description="DUF3108 domain-containing protein" evidence="1">
    <location>
        <begin position="24"/>
        <end position="238"/>
    </location>
</feature>
<protein>
    <recommendedName>
        <fullName evidence="4">DUF3108 domain-containing protein</fullName>
    </recommendedName>
</protein>
<dbReference type="RefSeq" id="WP_097123240.1">
    <property type="nucleotide sequence ID" value="NZ_OCND01000010.1"/>
</dbReference>
<organism evidence="2 3">
    <name type="scientific">Pseudoxanthomonas wuyuanensis</name>
    <dbReference type="NCBI Taxonomy" id="1073196"/>
    <lineage>
        <taxon>Bacteria</taxon>
        <taxon>Pseudomonadati</taxon>
        <taxon>Pseudomonadota</taxon>
        <taxon>Gammaproteobacteria</taxon>
        <taxon>Lysobacterales</taxon>
        <taxon>Lysobacteraceae</taxon>
        <taxon>Pseudoxanthomonas</taxon>
    </lineage>
</organism>
<name>A0A286DDF3_9GAMM</name>
<evidence type="ECO:0008006" key="4">
    <source>
        <dbReference type="Google" id="ProtNLM"/>
    </source>
</evidence>
<dbReference type="OrthoDB" id="6007799at2"/>
<feature type="signal peptide" evidence="1">
    <location>
        <begin position="1"/>
        <end position="23"/>
    </location>
</feature>
<sequence>MPPLSVRVLSLGLLFLSTGPALALEPFLATYQAYNEGKLAGAATMKVSHHGGSRWQVDLAITGTRGFARLARLNIEQSTVFDATGEQYRPLSQATVQKALFSGKRMVGTYDWNAGTAQWLGDIKKKRRAPLPLQPGDMSALLMNLAVIRDAEPGKPLNYRVVDNGRIREYDYLVAEQTEIIAVEDLSYDAMRIARTNGGNDETIFWVANGVPTPVRILQREDGQDGVDLRLVDYQGVQ</sequence>
<dbReference type="EMBL" id="OCND01000010">
    <property type="protein sequence ID" value="SOD56681.1"/>
    <property type="molecule type" value="Genomic_DNA"/>
</dbReference>
<accession>A0A286DDF3</accession>
<dbReference type="Pfam" id="PF11306">
    <property type="entry name" value="DUF3108"/>
    <property type="match status" value="1"/>
</dbReference>
<proteinExistence type="predicted"/>
<evidence type="ECO:0000256" key="1">
    <source>
        <dbReference type="SAM" id="SignalP"/>
    </source>
</evidence>
<keyword evidence="3" id="KW-1185">Reference proteome</keyword>